<evidence type="ECO:0000313" key="1">
    <source>
        <dbReference type="EMBL" id="JAH38481.1"/>
    </source>
</evidence>
<reference evidence="1" key="1">
    <citation type="submission" date="2014-11" db="EMBL/GenBank/DDBJ databases">
        <authorList>
            <person name="Amaro Gonzalez C."/>
        </authorList>
    </citation>
    <scope>NUCLEOTIDE SEQUENCE</scope>
</reference>
<sequence>MNKDSAIDVKYHSYANSPPLWRIFKLLNVIELGS</sequence>
<dbReference type="AlphaFoldDB" id="A0A0E9SB34"/>
<reference evidence="1" key="2">
    <citation type="journal article" date="2015" name="Fish Shellfish Immunol.">
        <title>Early steps in the European eel (Anguilla anguilla)-Vibrio vulnificus interaction in the gills: Role of the RtxA13 toxin.</title>
        <authorList>
            <person name="Callol A."/>
            <person name="Pajuelo D."/>
            <person name="Ebbesson L."/>
            <person name="Teles M."/>
            <person name="MacKenzie S."/>
            <person name="Amaro C."/>
        </authorList>
    </citation>
    <scope>NUCLEOTIDE SEQUENCE</scope>
</reference>
<accession>A0A0E9SB34</accession>
<name>A0A0E9SB34_ANGAN</name>
<proteinExistence type="predicted"/>
<dbReference type="EMBL" id="GBXM01070096">
    <property type="protein sequence ID" value="JAH38481.1"/>
    <property type="molecule type" value="Transcribed_RNA"/>
</dbReference>
<protein>
    <submittedName>
        <fullName evidence="1">Uncharacterized protein</fullName>
    </submittedName>
</protein>
<organism evidence="1">
    <name type="scientific">Anguilla anguilla</name>
    <name type="common">European freshwater eel</name>
    <name type="synonym">Muraena anguilla</name>
    <dbReference type="NCBI Taxonomy" id="7936"/>
    <lineage>
        <taxon>Eukaryota</taxon>
        <taxon>Metazoa</taxon>
        <taxon>Chordata</taxon>
        <taxon>Craniata</taxon>
        <taxon>Vertebrata</taxon>
        <taxon>Euteleostomi</taxon>
        <taxon>Actinopterygii</taxon>
        <taxon>Neopterygii</taxon>
        <taxon>Teleostei</taxon>
        <taxon>Anguilliformes</taxon>
        <taxon>Anguillidae</taxon>
        <taxon>Anguilla</taxon>
    </lineage>
</organism>